<dbReference type="GO" id="GO:0005524">
    <property type="term" value="F:ATP binding"/>
    <property type="evidence" value="ECO:0007669"/>
    <property type="project" value="UniProtKB-KW"/>
</dbReference>
<organism evidence="3 4">
    <name type="scientific">Segatella cerevisiae</name>
    <dbReference type="NCBI Taxonomy" id="2053716"/>
    <lineage>
        <taxon>Bacteria</taxon>
        <taxon>Pseudomonadati</taxon>
        <taxon>Bacteroidota</taxon>
        <taxon>Bacteroidia</taxon>
        <taxon>Bacteroidales</taxon>
        <taxon>Prevotellaceae</taxon>
        <taxon>Segatella</taxon>
    </lineage>
</organism>
<protein>
    <submittedName>
        <fullName evidence="3">ATP-binding protein</fullName>
    </submittedName>
</protein>
<name>A0ABT1C0C4_9BACT</name>
<keyword evidence="3" id="KW-0547">Nucleotide-binding</keyword>
<accession>A0ABT1C0C4</accession>
<dbReference type="Pfam" id="PF13173">
    <property type="entry name" value="AAA_14"/>
    <property type="match status" value="1"/>
</dbReference>
<dbReference type="RefSeq" id="WP_252761517.1">
    <property type="nucleotide sequence ID" value="NZ_JAMXLY010000041.1"/>
</dbReference>
<dbReference type="PANTHER" id="PTHR33295:SF20">
    <property type="entry name" value="ATPASE"/>
    <property type="match status" value="1"/>
</dbReference>
<reference evidence="3 4" key="1">
    <citation type="submission" date="2022-06" db="EMBL/GenBank/DDBJ databases">
        <title>A taxonomic note on the genus Prevotella: Description of four novel genera and emended description of the genera Hallella and Xylanibacter.</title>
        <authorList>
            <person name="Hitch T.C.A."/>
        </authorList>
    </citation>
    <scope>NUCLEOTIDE SEQUENCE [LARGE SCALE GENOMIC DNA]</scope>
    <source>
        <strain evidence="3 4">DSM 100619</strain>
    </source>
</reference>
<keyword evidence="4" id="KW-1185">Reference proteome</keyword>
<gene>
    <name evidence="3" type="ORF">NG821_09975</name>
</gene>
<dbReference type="SUPFAM" id="SSF52540">
    <property type="entry name" value="P-loop containing nucleoside triphosphate hydrolases"/>
    <property type="match status" value="1"/>
</dbReference>
<dbReference type="EMBL" id="JAMXLY010000041">
    <property type="protein sequence ID" value="MCO6026162.1"/>
    <property type="molecule type" value="Genomic_DNA"/>
</dbReference>
<dbReference type="InterPro" id="IPR041682">
    <property type="entry name" value="AAA_14"/>
</dbReference>
<proteinExistence type="predicted"/>
<feature type="domain" description="DUF4143" evidence="2">
    <location>
        <begin position="224"/>
        <end position="376"/>
    </location>
</feature>
<evidence type="ECO:0000259" key="1">
    <source>
        <dbReference type="Pfam" id="PF13173"/>
    </source>
</evidence>
<comment type="caution">
    <text evidence="3">The sequence shown here is derived from an EMBL/GenBank/DDBJ whole genome shotgun (WGS) entry which is preliminary data.</text>
</comment>
<feature type="domain" description="AAA" evidence="1">
    <location>
        <begin position="40"/>
        <end position="175"/>
    </location>
</feature>
<dbReference type="Proteomes" id="UP001204015">
    <property type="component" value="Unassembled WGS sequence"/>
</dbReference>
<dbReference type="InterPro" id="IPR027417">
    <property type="entry name" value="P-loop_NTPase"/>
</dbReference>
<evidence type="ECO:0000259" key="2">
    <source>
        <dbReference type="Pfam" id="PF13635"/>
    </source>
</evidence>
<dbReference type="PANTHER" id="PTHR33295">
    <property type="entry name" value="ATPASE"/>
    <property type="match status" value="1"/>
</dbReference>
<evidence type="ECO:0000313" key="4">
    <source>
        <dbReference type="Proteomes" id="UP001204015"/>
    </source>
</evidence>
<dbReference type="InterPro" id="IPR025420">
    <property type="entry name" value="DUF4143"/>
</dbReference>
<sequence length="434" mass="50675">MDNRLEKIAKLNYWSGTQFDNGVIRSYYLKKILPFTGNRVIKVITGQRRSGKSYVMRQMISALMRDHIIEPRQILYINKEFYCYQFLQTPGDLMDLFEIYCKEINPNKKTWLFLDEIQNLKGWEKIVDSLSQDPSLDCEVFLTGSNSKLLSGELATLLSARYVEFEVQPFSYKEHLRALNESVVSRQSMIRYLTTGGLPEFLNLKGEETRRHYVESVKNTILLKDIVERYNIKDATLLDRIFSYLTNNSSSLVSIGNIVNDLNNEQKRKDVKARKQNYDTVSSYIGYLEDSFLILKAVRYDLKGREILKGAAKYYVNDNCYHNYLYDSYGYGQGSLLENYVYQALRRAGFIIYIGKMLNREVDFIAKKQDRILYVQSSWTIDDDITAAREYRSLEAITDNYSKIIVSMDDIAKKNRNGIENVQAWKLEDYLGIE</sequence>
<evidence type="ECO:0000313" key="3">
    <source>
        <dbReference type="EMBL" id="MCO6026162.1"/>
    </source>
</evidence>
<keyword evidence="3" id="KW-0067">ATP-binding</keyword>
<dbReference type="Pfam" id="PF13635">
    <property type="entry name" value="DUF4143"/>
    <property type="match status" value="1"/>
</dbReference>